<dbReference type="AlphaFoldDB" id="A0A161I7G7"/>
<sequence length="167" mass="19141">MRQIFVTQEFTDMSPRHQEVEFALRRARSRADYEQELVDNELRLAIAGNGDFSVRQIATRLNIDPPTLWRRSGELAKEVARKHAKYSAQRSIEKKARFIEQARTVIQKCQVEDTEPTWKEIMQELDDPGVGLNPWKRSVIRELMAEAFSIGEASIGNGANGGLNEPW</sequence>
<dbReference type="EMBL" id="CP014579">
    <property type="protein sequence ID" value="ANB74903.1"/>
    <property type="molecule type" value="Genomic_DNA"/>
</dbReference>
<keyword evidence="2" id="KW-1185">Reference proteome</keyword>
<dbReference type="RefSeq" id="WP_063498206.1">
    <property type="nucleotide sequence ID" value="NZ_CP014579.1"/>
</dbReference>
<protein>
    <submittedName>
        <fullName evidence="1">Uncharacterized protein</fullName>
    </submittedName>
</protein>
<name>A0A161I7G7_9BURK</name>
<dbReference type="KEGG" id="buz:AYM40_20855"/>
<evidence type="ECO:0000313" key="1">
    <source>
        <dbReference type="EMBL" id="ANB74903.1"/>
    </source>
</evidence>
<evidence type="ECO:0000313" key="2">
    <source>
        <dbReference type="Proteomes" id="UP000076852"/>
    </source>
</evidence>
<dbReference type="Proteomes" id="UP000076852">
    <property type="component" value="Chromosome 2"/>
</dbReference>
<organism evidence="1 2">
    <name type="scientific">Paraburkholderia phytofirmans OLGA172</name>
    <dbReference type="NCBI Taxonomy" id="1417228"/>
    <lineage>
        <taxon>Bacteria</taxon>
        <taxon>Pseudomonadati</taxon>
        <taxon>Pseudomonadota</taxon>
        <taxon>Betaproteobacteria</taxon>
        <taxon>Burkholderiales</taxon>
        <taxon>Burkholderiaceae</taxon>
        <taxon>Paraburkholderia</taxon>
    </lineage>
</organism>
<reference evidence="1 2" key="1">
    <citation type="journal article" date="2016" name="Gene">
        <title>PacBio SMRT assembly of a complex multi-replicon genome reveals chlorocatechol degradative operon in a region of genome plasticity.</title>
        <authorList>
            <person name="Ricker N."/>
            <person name="Shen S.Y."/>
            <person name="Goordial J."/>
            <person name="Jin S."/>
            <person name="Fulthorpe R.R."/>
        </authorList>
    </citation>
    <scope>NUCLEOTIDE SEQUENCE [LARGE SCALE GENOMIC DNA]</scope>
    <source>
        <strain evidence="1 2">OLGA172</strain>
    </source>
</reference>
<gene>
    <name evidence="1" type="ORF">AYM40_20855</name>
</gene>
<proteinExistence type="predicted"/>
<accession>A0A161I7G7</accession>
<dbReference type="STRING" id="1804984.AYM40_20855"/>